<reference evidence="3" key="4">
    <citation type="submission" date="2019-03" db="UniProtKB">
        <authorList>
            <consortium name="EnsemblPlants"/>
        </authorList>
    </citation>
    <scope>IDENTIFICATION</scope>
</reference>
<dbReference type="Gramene" id="AET3Gv20024000.1">
    <property type="protein sequence ID" value="AET3Gv20024000.1"/>
    <property type="gene ID" value="AET3Gv20024000"/>
</dbReference>
<accession>A0A453DP56</accession>
<reference evidence="3" key="3">
    <citation type="journal article" date="2017" name="Nature">
        <title>Genome sequence of the progenitor of the wheat D genome Aegilops tauschii.</title>
        <authorList>
            <person name="Luo M.C."/>
            <person name="Gu Y.Q."/>
            <person name="Puiu D."/>
            <person name="Wang H."/>
            <person name="Twardziok S.O."/>
            <person name="Deal K.R."/>
            <person name="Huo N."/>
            <person name="Zhu T."/>
            <person name="Wang L."/>
            <person name="Wang Y."/>
            <person name="McGuire P.E."/>
            <person name="Liu S."/>
            <person name="Long H."/>
            <person name="Ramasamy R.K."/>
            <person name="Rodriguez J.C."/>
            <person name="Van S.L."/>
            <person name="Yuan L."/>
            <person name="Wang Z."/>
            <person name="Xia Z."/>
            <person name="Xiao L."/>
            <person name="Anderson O.D."/>
            <person name="Ouyang S."/>
            <person name="Liang Y."/>
            <person name="Zimin A.V."/>
            <person name="Pertea G."/>
            <person name="Qi P."/>
            <person name="Bennetzen J.L."/>
            <person name="Dai X."/>
            <person name="Dawson M.W."/>
            <person name="Muller H.G."/>
            <person name="Kugler K."/>
            <person name="Rivarola-Duarte L."/>
            <person name="Spannagl M."/>
            <person name="Mayer K.F.X."/>
            <person name="Lu F.H."/>
            <person name="Bevan M.W."/>
            <person name="Leroy P."/>
            <person name="Li P."/>
            <person name="You F.M."/>
            <person name="Sun Q."/>
            <person name="Liu Z."/>
            <person name="Lyons E."/>
            <person name="Wicker T."/>
            <person name="Salzberg S.L."/>
            <person name="Devos K.M."/>
            <person name="Dvorak J."/>
        </authorList>
    </citation>
    <scope>NUCLEOTIDE SEQUENCE [LARGE SCALE GENOMIC DNA]</scope>
    <source>
        <strain evidence="3">cv. AL8/78</strain>
    </source>
</reference>
<dbReference type="EnsemblPlants" id="AET3Gv20024000.1">
    <property type="protein sequence ID" value="AET3Gv20024000.1"/>
    <property type="gene ID" value="AET3Gv20024000"/>
</dbReference>
<dbReference type="Proteomes" id="UP000015105">
    <property type="component" value="Chromosome 3D"/>
</dbReference>
<evidence type="ECO:0000313" key="3">
    <source>
        <dbReference type="EnsemblPlants" id="AET3Gv20024000.1"/>
    </source>
</evidence>
<feature type="chain" id="PRO_5019360470" evidence="2">
    <location>
        <begin position="38"/>
        <end position="91"/>
    </location>
</feature>
<evidence type="ECO:0000313" key="4">
    <source>
        <dbReference type="Proteomes" id="UP000015105"/>
    </source>
</evidence>
<reference evidence="3" key="5">
    <citation type="journal article" date="2021" name="G3 (Bethesda)">
        <title>Aegilops tauschii genome assembly Aet v5.0 features greater sequence contiguity and improved annotation.</title>
        <authorList>
            <person name="Wang L."/>
            <person name="Zhu T."/>
            <person name="Rodriguez J.C."/>
            <person name="Deal K.R."/>
            <person name="Dubcovsky J."/>
            <person name="McGuire P.E."/>
            <person name="Lux T."/>
            <person name="Spannagl M."/>
            <person name="Mayer K.F.X."/>
            <person name="Baldrich P."/>
            <person name="Meyers B.C."/>
            <person name="Huo N."/>
            <person name="Gu Y.Q."/>
            <person name="Zhou H."/>
            <person name="Devos K.M."/>
            <person name="Bennetzen J.L."/>
            <person name="Unver T."/>
            <person name="Budak H."/>
            <person name="Gulick P.J."/>
            <person name="Galiba G."/>
            <person name="Kalapos B."/>
            <person name="Nelson D.R."/>
            <person name="Li P."/>
            <person name="You F.M."/>
            <person name="Luo M.C."/>
            <person name="Dvorak J."/>
        </authorList>
    </citation>
    <scope>NUCLEOTIDE SEQUENCE [LARGE SCALE GENOMIC DNA]</scope>
    <source>
        <strain evidence="3">cv. AL8/78</strain>
    </source>
</reference>
<feature type="signal peptide" evidence="2">
    <location>
        <begin position="1"/>
        <end position="37"/>
    </location>
</feature>
<reference evidence="4" key="1">
    <citation type="journal article" date="2014" name="Science">
        <title>Ancient hybridizations among the ancestral genomes of bread wheat.</title>
        <authorList>
            <consortium name="International Wheat Genome Sequencing Consortium,"/>
            <person name="Marcussen T."/>
            <person name="Sandve S.R."/>
            <person name="Heier L."/>
            <person name="Spannagl M."/>
            <person name="Pfeifer M."/>
            <person name="Jakobsen K.S."/>
            <person name="Wulff B.B."/>
            <person name="Steuernagel B."/>
            <person name="Mayer K.F."/>
            <person name="Olsen O.A."/>
        </authorList>
    </citation>
    <scope>NUCLEOTIDE SEQUENCE [LARGE SCALE GENOMIC DNA]</scope>
    <source>
        <strain evidence="4">cv. AL8/78</strain>
    </source>
</reference>
<organism evidence="3 4">
    <name type="scientific">Aegilops tauschii subsp. strangulata</name>
    <name type="common">Goatgrass</name>
    <dbReference type="NCBI Taxonomy" id="200361"/>
    <lineage>
        <taxon>Eukaryota</taxon>
        <taxon>Viridiplantae</taxon>
        <taxon>Streptophyta</taxon>
        <taxon>Embryophyta</taxon>
        <taxon>Tracheophyta</taxon>
        <taxon>Spermatophyta</taxon>
        <taxon>Magnoliopsida</taxon>
        <taxon>Liliopsida</taxon>
        <taxon>Poales</taxon>
        <taxon>Poaceae</taxon>
        <taxon>BOP clade</taxon>
        <taxon>Pooideae</taxon>
        <taxon>Triticodae</taxon>
        <taxon>Triticeae</taxon>
        <taxon>Triticinae</taxon>
        <taxon>Aegilops</taxon>
    </lineage>
</organism>
<dbReference type="AlphaFoldDB" id="A0A453DP56"/>
<protein>
    <submittedName>
        <fullName evidence="3">Uncharacterized protein</fullName>
    </submittedName>
</protein>
<feature type="region of interest" description="Disordered" evidence="1">
    <location>
        <begin position="41"/>
        <end position="74"/>
    </location>
</feature>
<sequence>MAEKRCDMIMERPSSYHARSAALLLALLLCCALVCSATAPPVFLDGDRDGQSPPAPFPSRHRKTDCPGCGHTGTSARRKTLEVAANVDPSA</sequence>
<evidence type="ECO:0000256" key="1">
    <source>
        <dbReference type="SAM" id="MobiDB-lite"/>
    </source>
</evidence>
<proteinExistence type="predicted"/>
<evidence type="ECO:0000256" key="2">
    <source>
        <dbReference type="SAM" id="SignalP"/>
    </source>
</evidence>
<keyword evidence="4" id="KW-1185">Reference proteome</keyword>
<name>A0A453DP56_AEGTS</name>
<keyword evidence="2" id="KW-0732">Signal</keyword>
<reference evidence="4" key="2">
    <citation type="journal article" date="2017" name="Nat. Plants">
        <title>The Aegilops tauschii genome reveals multiple impacts of transposons.</title>
        <authorList>
            <person name="Zhao G."/>
            <person name="Zou C."/>
            <person name="Li K."/>
            <person name="Wang K."/>
            <person name="Li T."/>
            <person name="Gao L."/>
            <person name="Zhang X."/>
            <person name="Wang H."/>
            <person name="Yang Z."/>
            <person name="Liu X."/>
            <person name="Jiang W."/>
            <person name="Mao L."/>
            <person name="Kong X."/>
            <person name="Jiao Y."/>
            <person name="Jia J."/>
        </authorList>
    </citation>
    <scope>NUCLEOTIDE SEQUENCE [LARGE SCALE GENOMIC DNA]</scope>
    <source>
        <strain evidence="4">cv. AL8/78</strain>
    </source>
</reference>